<sequence>MKQLVAVLLSLANIGLVSAAKKNLIIDTDLFSDVDDAGALLLAATSSDVNLLAVNINYPSSYSALAASAILSHYGKGHVPIGIQRPLTNATFFDRYYFDLGEYASKVAYHYSGGSLPWGHAEEAWGPVALYRRVLAEAEDGSVTVASIGFLNNLSALFNSTADAFSPLPGRALVSLKVSELVIMGGSYPSGGPSWNFFGSNASLAAHVINTWDGPGRMVFLGDDVGKFVLTGGPLMAEGPKEDPVRRAYIWYGYHHPRPLWDPLAVWYAIRGLGNLFEYGNQGGLGYNFVEADGSNRWVWDKTVRNQFFLRLRAGNETAAEEVDRLFLEGALSAVKGIGTEGDTSPRM</sequence>
<dbReference type="Pfam" id="PF01156">
    <property type="entry name" value="IU_nuc_hydro"/>
    <property type="match status" value="1"/>
</dbReference>
<proteinExistence type="inferred from homology"/>
<name>A0AAN6Z065_9PEZI</name>
<dbReference type="GO" id="GO:0016799">
    <property type="term" value="F:hydrolase activity, hydrolyzing N-glycosyl compounds"/>
    <property type="evidence" value="ECO:0007669"/>
    <property type="project" value="InterPro"/>
</dbReference>
<feature type="signal peptide" evidence="2">
    <location>
        <begin position="1"/>
        <end position="19"/>
    </location>
</feature>
<dbReference type="Proteomes" id="UP001302602">
    <property type="component" value="Unassembled WGS sequence"/>
</dbReference>
<protein>
    <submittedName>
        <fullName evidence="4">Inosine/uridine-preferring nucleoside hydrolase</fullName>
    </submittedName>
</protein>
<evidence type="ECO:0000259" key="3">
    <source>
        <dbReference type="Pfam" id="PF01156"/>
    </source>
</evidence>
<gene>
    <name evidence="4" type="ORF">N657DRAFT_658742</name>
</gene>
<dbReference type="InterPro" id="IPR001910">
    <property type="entry name" value="Inosine/uridine_hydrolase_dom"/>
</dbReference>
<dbReference type="EMBL" id="MU853242">
    <property type="protein sequence ID" value="KAK4120038.1"/>
    <property type="molecule type" value="Genomic_DNA"/>
</dbReference>
<keyword evidence="4" id="KW-0378">Hydrolase</keyword>
<dbReference type="SUPFAM" id="SSF53590">
    <property type="entry name" value="Nucleoside hydrolase"/>
    <property type="match status" value="1"/>
</dbReference>
<dbReference type="PANTHER" id="PTHR43264:SF1">
    <property type="entry name" value="INOSINE_URIDINE-PREFERRING NUCLEOSIDE HYDROLASE DOMAIN-CONTAINING PROTEIN"/>
    <property type="match status" value="1"/>
</dbReference>
<dbReference type="AlphaFoldDB" id="A0AAN6Z065"/>
<feature type="chain" id="PRO_5042835721" evidence="2">
    <location>
        <begin position="20"/>
        <end position="348"/>
    </location>
</feature>
<feature type="domain" description="Inosine/uridine-preferring nucleoside hydrolase" evidence="3">
    <location>
        <begin position="24"/>
        <end position="192"/>
    </location>
</feature>
<dbReference type="RefSeq" id="XP_062643810.1">
    <property type="nucleotide sequence ID" value="XM_062794921.1"/>
</dbReference>
<dbReference type="Gene3D" id="3.90.245.10">
    <property type="entry name" value="Ribonucleoside hydrolase-like"/>
    <property type="match status" value="1"/>
</dbReference>
<evidence type="ECO:0000256" key="2">
    <source>
        <dbReference type="SAM" id="SignalP"/>
    </source>
</evidence>
<comment type="similarity">
    <text evidence="1">Belongs to the IUNH family.</text>
</comment>
<reference evidence="4" key="2">
    <citation type="submission" date="2023-05" db="EMBL/GenBank/DDBJ databases">
        <authorList>
            <consortium name="Lawrence Berkeley National Laboratory"/>
            <person name="Steindorff A."/>
            <person name="Hensen N."/>
            <person name="Bonometti L."/>
            <person name="Westerberg I."/>
            <person name="Brannstrom I.O."/>
            <person name="Guillou S."/>
            <person name="Cros-Aarteil S."/>
            <person name="Calhoun S."/>
            <person name="Haridas S."/>
            <person name="Kuo A."/>
            <person name="Mondo S."/>
            <person name="Pangilinan J."/>
            <person name="Riley R."/>
            <person name="Labutti K."/>
            <person name="Andreopoulos B."/>
            <person name="Lipzen A."/>
            <person name="Chen C."/>
            <person name="Yanf M."/>
            <person name="Daum C."/>
            <person name="Ng V."/>
            <person name="Clum A."/>
            <person name="Ohm R."/>
            <person name="Martin F."/>
            <person name="Silar P."/>
            <person name="Natvig D."/>
            <person name="Lalanne C."/>
            <person name="Gautier V."/>
            <person name="Ament-Velasquez S.L."/>
            <person name="Kruys A."/>
            <person name="Hutchinson M.I."/>
            <person name="Powell A.J."/>
            <person name="Barry K."/>
            <person name="Miller A.N."/>
            <person name="Grigoriev I.V."/>
            <person name="Debuchy R."/>
            <person name="Gladieux P."/>
            <person name="Thoren M.H."/>
            <person name="Johannesson H."/>
        </authorList>
    </citation>
    <scope>NUCLEOTIDE SEQUENCE</scope>
    <source>
        <strain evidence="4">CBS 731.68</strain>
    </source>
</reference>
<comment type="caution">
    <text evidence="4">The sequence shown here is derived from an EMBL/GenBank/DDBJ whole genome shotgun (WGS) entry which is preliminary data.</text>
</comment>
<keyword evidence="5" id="KW-1185">Reference proteome</keyword>
<dbReference type="GeneID" id="87831690"/>
<organism evidence="4 5">
    <name type="scientific">Parathielavia appendiculata</name>
    <dbReference type="NCBI Taxonomy" id="2587402"/>
    <lineage>
        <taxon>Eukaryota</taxon>
        <taxon>Fungi</taxon>
        <taxon>Dikarya</taxon>
        <taxon>Ascomycota</taxon>
        <taxon>Pezizomycotina</taxon>
        <taxon>Sordariomycetes</taxon>
        <taxon>Sordariomycetidae</taxon>
        <taxon>Sordariales</taxon>
        <taxon>Chaetomiaceae</taxon>
        <taxon>Parathielavia</taxon>
    </lineage>
</organism>
<evidence type="ECO:0000313" key="4">
    <source>
        <dbReference type="EMBL" id="KAK4120038.1"/>
    </source>
</evidence>
<accession>A0AAN6Z065</accession>
<dbReference type="PANTHER" id="PTHR43264">
    <property type="match status" value="1"/>
</dbReference>
<dbReference type="CDD" id="cd02652">
    <property type="entry name" value="nuc_hydro_2"/>
    <property type="match status" value="1"/>
</dbReference>
<dbReference type="InterPro" id="IPR036452">
    <property type="entry name" value="Ribo_hydro-like"/>
</dbReference>
<keyword evidence="2" id="KW-0732">Signal</keyword>
<evidence type="ECO:0000256" key="1">
    <source>
        <dbReference type="ARBA" id="ARBA00009176"/>
    </source>
</evidence>
<evidence type="ECO:0000313" key="5">
    <source>
        <dbReference type="Proteomes" id="UP001302602"/>
    </source>
</evidence>
<reference evidence="4" key="1">
    <citation type="journal article" date="2023" name="Mol. Phylogenet. Evol.">
        <title>Genome-scale phylogeny and comparative genomics of the fungal order Sordariales.</title>
        <authorList>
            <person name="Hensen N."/>
            <person name="Bonometti L."/>
            <person name="Westerberg I."/>
            <person name="Brannstrom I.O."/>
            <person name="Guillou S."/>
            <person name="Cros-Aarteil S."/>
            <person name="Calhoun S."/>
            <person name="Haridas S."/>
            <person name="Kuo A."/>
            <person name="Mondo S."/>
            <person name="Pangilinan J."/>
            <person name="Riley R."/>
            <person name="LaButti K."/>
            <person name="Andreopoulos B."/>
            <person name="Lipzen A."/>
            <person name="Chen C."/>
            <person name="Yan M."/>
            <person name="Daum C."/>
            <person name="Ng V."/>
            <person name="Clum A."/>
            <person name="Steindorff A."/>
            <person name="Ohm R.A."/>
            <person name="Martin F."/>
            <person name="Silar P."/>
            <person name="Natvig D.O."/>
            <person name="Lalanne C."/>
            <person name="Gautier V."/>
            <person name="Ament-Velasquez S.L."/>
            <person name="Kruys A."/>
            <person name="Hutchinson M.I."/>
            <person name="Powell A.J."/>
            <person name="Barry K."/>
            <person name="Miller A.N."/>
            <person name="Grigoriev I.V."/>
            <person name="Debuchy R."/>
            <person name="Gladieux P."/>
            <person name="Hiltunen Thoren M."/>
            <person name="Johannesson H."/>
        </authorList>
    </citation>
    <scope>NUCLEOTIDE SEQUENCE</scope>
    <source>
        <strain evidence="4">CBS 731.68</strain>
    </source>
</reference>